<keyword evidence="1" id="KW-1133">Transmembrane helix</keyword>
<accession>A0A1W9NYN1</accession>
<gene>
    <name evidence="2" type="ORF">B5M47_01995</name>
</gene>
<evidence type="ECO:0000313" key="2">
    <source>
        <dbReference type="EMBL" id="OQX51122.1"/>
    </source>
</evidence>
<evidence type="ECO:0000313" key="3">
    <source>
        <dbReference type="Proteomes" id="UP000192520"/>
    </source>
</evidence>
<keyword evidence="1" id="KW-0812">Transmembrane</keyword>
<evidence type="ECO:0000256" key="1">
    <source>
        <dbReference type="SAM" id="Phobius"/>
    </source>
</evidence>
<keyword evidence="1" id="KW-0472">Membrane</keyword>
<name>A0A1W9NYN1_UNCC3</name>
<dbReference type="AlphaFoldDB" id="A0A1W9NYN1"/>
<organism evidence="2 3">
    <name type="scientific">candidate division CPR3 bacterium 4484_211</name>
    <dbReference type="NCBI Taxonomy" id="1968527"/>
    <lineage>
        <taxon>Bacteria</taxon>
        <taxon>Bacteria division CPR3</taxon>
    </lineage>
</organism>
<dbReference type="EMBL" id="MZGJ01000008">
    <property type="protein sequence ID" value="OQX51122.1"/>
    <property type="molecule type" value="Genomic_DNA"/>
</dbReference>
<comment type="caution">
    <text evidence="2">The sequence shown here is derived from an EMBL/GenBank/DDBJ whole genome shotgun (WGS) entry which is preliminary data.</text>
</comment>
<dbReference type="STRING" id="1968527.B5M47_01995"/>
<protein>
    <submittedName>
        <fullName evidence="2">Uncharacterized protein</fullName>
    </submittedName>
</protein>
<reference evidence="3" key="1">
    <citation type="submission" date="2017-03" db="EMBL/GenBank/DDBJ databases">
        <title>Novel pathways for hydrocarbon cycling and metabolic interdependencies in hydrothermal sediment communities.</title>
        <authorList>
            <person name="Dombrowski N."/>
            <person name="Seitz K."/>
            <person name="Teske A."/>
            <person name="Baker B."/>
        </authorList>
    </citation>
    <scope>NUCLEOTIDE SEQUENCE [LARGE SCALE GENOMIC DNA]</scope>
</reference>
<sequence>MESTVQTLLIIMILLLGTTLVMIGIQIYLLIREARQNLKKLGLVLDCAQNISNNIASGVSQVEELAQRMKGAITLAAVVKKVFDFFKGGEEE</sequence>
<feature type="transmembrane region" description="Helical" evidence="1">
    <location>
        <begin position="6"/>
        <end position="31"/>
    </location>
</feature>
<dbReference type="Proteomes" id="UP000192520">
    <property type="component" value="Unassembled WGS sequence"/>
</dbReference>
<proteinExistence type="predicted"/>